<organism evidence="2 4">
    <name type="scientific">Kaistella antarctica</name>
    <dbReference type="NCBI Taxonomy" id="266748"/>
    <lineage>
        <taxon>Bacteria</taxon>
        <taxon>Pseudomonadati</taxon>
        <taxon>Bacteroidota</taxon>
        <taxon>Flavobacteriia</taxon>
        <taxon>Flavobacteriales</taxon>
        <taxon>Weeksellaceae</taxon>
        <taxon>Chryseobacterium group</taxon>
        <taxon>Kaistella</taxon>
    </lineage>
</organism>
<evidence type="ECO:0000313" key="4">
    <source>
        <dbReference type="Proteomes" id="UP000270036"/>
    </source>
</evidence>
<gene>
    <name evidence="1" type="ORF">HY04_00640</name>
    <name evidence="2" type="ORF">NCTC13489_00494</name>
</gene>
<protein>
    <submittedName>
        <fullName evidence="2">Uncharacterized protein</fullName>
    </submittedName>
</protein>
<dbReference type="OrthoDB" id="1122787at2"/>
<evidence type="ECO:0000313" key="3">
    <source>
        <dbReference type="Proteomes" id="UP000028349"/>
    </source>
</evidence>
<dbReference type="Proteomes" id="UP000270036">
    <property type="component" value="Chromosome"/>
</dbReference>
<dbReference type="AlphaFoldDB" id="A0A3S4YGY2"/>
<dbReference type="RefSeq" id="WP_034716141.1">
    <property type="nucleotide sequence ID" value="NZ_FOIX01000002.1"/>
</dbReference>
<reference evidence="2 4" key="2">
    <citation type="submission" date="2018-12" db="EMBL/GenBank/DDBJ databases">
        <authorList>
            <consortium name="Pathogen Informatics"/>
        </authorList>
    </citation>
    <scope>NUCLEOTIDE SEQUENCE [LARGE SCALE GENOMIC DNA]</scope>
    <source>
        <strain evidence="2 4">NCTC13489</strain>
    </source>
</reference>
<keyword evidence="3" id="KW-1185">Reference proteome</keyword>
<name>A0A3S4YGY2_9FLAO</name>
<dbReference type="KEGG" id="cant:NCTC13489_00494"/>
<evidence type="ECO:0000313" key="2">
    <source>
        <dbReference type="EMBL" id="VEH96523.1"/>
    </source>
</evidence>
<evidence type="ECO:0000313" key="1">
    <source>
        <dbReference type="EMBL" id="KEY19772.1"/>
    </source>
</evidence>
<dbReference type="STRING" id="266748.HY04_00640"/>
<dbReference type="Proteomes" id="UP000028349">
    <property type="component" value="Unassembled WGS sequence"/>
</dbReference>
<reference evidence="1 3" key="1">
    <citation type="submission" date="2014-07" db="EMBL/GenBank/DDBJ databases">
        <authorList>
            <person name="Pisani N.G."/>
            <person name="Newman J.D."/>
        </authorList>
    </citation>
    <scope>NUCLEOTIDE SEQUENCE [LARGE SCALE GENOMIC DNA]</scope>
    <source>
        <strain evidence="1 3">LMG 24720</strain>
    </source>
</reference>
<sequence>MSTAELKLDLISQIAGLTDKVKLRELMELLKFQTEESLYITSKEEKSLIAEARQEVAEGKVFTNEEVQKEIKEWLQQ</sequence>
<accession>A0A3S4YGY2</accession>
<proteinExistence type="predicted"/>
<dbReference type="EMBL" id="JPEP01000001">
    <property type="protein sequence ID" value="KEY19772.1"/>
    <property type="molecule type" value="Genomic_DNA"/>
</dbReference>
<dbReference type="EMBL" id="LR134441">
    <property type="protein sequence ID" value="VEH96523.1"/>
    <property type="molecule type" value="Genomic_DNA"/>
</dbReference>